<dbReference type="Proteomes" id="UP001527052">
    <property type="component" value="Unassembled WGS sequence"/>
</dbReference>
<evidence type="ECO:0008006" key="3">
    <source>
        <dbReference type="Google" id="ProtNLM"/>
    </source>
</evidence>
<proteinExistence type="predicted"/>
<dbReference type="RefSeq" id="WP_268635661.1">
    <property type="nucleotide sequence ID" value="NZ_JAMDLZ010000001.1"/>
</dbReference>
<sequence length="127" mass="14078">MHDPNIWIDVFGLNSASLLKQLRGISVSQLEKILTHSGFNQTRVTSTGNQTWNHTDGSKVMIHPYGDVRTGPYKTGNNGHVHKYDPSGSALNDKGLISTYPNETHIGIKNPKYLPEVRGRNHGEGCR</sequence>
<gene>
    <name evidence="1" type="ORF">M5W82_00475</name>
</gene>
<name>A0ABT4EID3_9BACI</name>
<organism evidence="1 2">
    <name type="scientific">Lysinibacillus xylanilyticus</name>
    <dbReference type="NCBI Taxonomy" id="582475"/>
    <lineage>
        <taxon>Bacteria</taxon>
        <taxon>Bacillati</taxon>
        <taxon>Bacillota</taxon>
        <taxon>Bacilli</taxon>
        <taxon>Bacillales</taxon>
        <taxon>Bacillaceae</taxon>
        <taxon>Lysinibacillus</taxon>
    </lineage>
</organism>
<protein>
    <recommendedName>
        <fullName evidence="3">HNH/Endo VII superfamily nuclease toxins domain-containing protein</fullName>
    </recommendedName>
</protein>
<dbReference type="EMBL" id="JAMDLZ010000001">
    <property type="protein sequence ID" value="MCY9545415.1"/>
    <property type="molecule type" value="Genomic_DNA"/>
</dbReference>
<keyword evidence="2" id="KW-1185">Reference proteome</keyword>
<comment type="caution">
    <text evidence="1">The sequence shown here is derived from an EMBL/GenBank/DDBJ whole genome shotgun (WGS) entry which is preliminary data.</text>
</comment>
<accession>A0ABT4EID3</accession>
<evidence type="ECO:0000313" key="1">
    <source>
        <dbReference type="EMBL" id="MCY9545415.1"/>
    </source>
</evidence>
<evidence type="ECO:0000313" key="2">
    <source>
        <dbReference type="Proteomes" id="UP001527052"/>
    </source>
</evidence>
<reference evidence="1 2" key="1">
    <citation type="submission" date="2022-05" db="EMBL/GenBank/DDBJ databases">
        <title>Genome Sequencing of Bee-Associated Microbes.</title>
        <authorList>
            <person name="Dunlap C."/>
        </authorList>
    </citation>
    <scope>NUCLEOTIDE SEQUENCE [LARGE SCALE GENOMIC DNA]</scope>
    <source>
        <strain evidence="1 2">NRRL BD-083</strain>
    </source>
</reference>